<proteinExistence type="predicted"/>
<organism evidence="4">
    <name type="scientific">Soboliphyme baturini</name>
    <dbReference type="NCBI Taxonomy" id="241478"/>
    <lineage>
        <taxon>Eukaryota</taxon>
        <taxon>Metazoa</taxon>
        <taxon>Ecdysozoa</taxon>
        <taxon>Nematoda</taxon>
        <taxon>Enoplea</taxon>
        <taxon>Dorylaimia</taxon>
        <taxon>Dioctophymatida</taxon>
        <taxon>Dioctophymatoidea</taxon>
        <taxon>Soboliphymatidae</taxon>
        <taxon>Soboliphyme</taxon>
    </lineage>
</organism>
<gene>
    <name evidence="2" type="ORF">SBAD_LOCUS8793</name>
</gene>
<evidence type="ECO:0000313" key="3">
    <source>
        <dbReference type="Proteomes" id="UP000270296"/>
    </source>
</evidence>
<dbReference type="EMBL" id="UZAM01011974">
    <property type="protein sequence ID" value="VDP19323.1"/>
    <property type="molecule type" value="Genomic_DNA"/>
</dbReference>
<dbReference type="AlphaFoldDB" id="A0A183IYU5"/>
<accession>A0A183IYU5</accession>
<dbReference type="Proteomes" id="UP000270296">
    <property type="component" value="Unassembled WGS sequence"/>
</dbReference>
<evidence type="ECO:0000256" key="1">
    <source>
        <dbReference type="SAM" id="MobiDB-lite"/>
    </source>
</evidence>
<reference evidence="2 3" key="2">
    <citation type="submission" date="2018-11" db="EMBL/GenBank/DDBJ databases">
        <authorList>
            <consortium name="Pathogen Informatics"/>
        </authorList>
    </citation>
    <scope>NUCLEOTIDE SEQUENCE [LARGE SCALE GENOMIC DNA]</scope>
</reference>
<feature type="region of interest" description="Disordered" evidence="1">
    <location>
        <begin position="92"/>
        <end position="121"/>
    </location>
</feature>
<keyword evidence="3" id="KW-1185">Reference proteome</keyword>
<evidence type="ECO:0000313" key="2">
    <source>
        <dbReference type="EMBL" id="VDP19323.1"/>
    </source>
</evidence>
<name>A0A183IYU5_9BILA</name>
<feature type="compositionally biased region" description="Basic and acidic residues" evidence="1">
    <location>
        <begin position="103"/>
        <end position="112"/>
    </location>
</feature>
<protein>
    <submittedName>
        <fullName evidence="4">Doublecortin domain-containing protein</fullName>
    </submittedName>
</protein>
<evidence type="ECO:0000313" key="4">
    <source>
        <dbReference type="WBParaSite" id="SBAD_0000911301-mRNA-1"/>
    </source>
</evidence>
<sequence>MWDHSSAKRTVMKPSVILKIGPYVHSPRIIHSLRTKTYSELVRSIVTGERLNESNAISGIDHRFFKAPAETPFQNGCLVEFLNGVLQRKMSVKNSNDSLTKPLPEEHRRTEARNQPSEQRQ</sequence>
<reference evidence="4" key="1">
    <citation type="submission" date="2016-06" db="UniProtKB">
        <authorList>
            <consortium name="WormBaseParasite"/>
        </authorList>
    </citation>
    <scope>IDENTIFICATION</scope>
</reference>
<dbReference type="WBParaSite" id="SBAD_0000911301-mRNA-1">
    <property type="protein sequence ID" value="SBAD_0000911301-mRNA-1"/>
    <property type="gene ID" value="SBAD_0000911301"/>
</dbReference>